<dbReference type="Gene3D" id="2.60.40.10">
    <property type="entry name" value="Immunoglobulins"/>
    <property type="match status" value="6"/>
</dbReference>
<dbReference type="SMART" id="SM00408">
    <property type="entry name" value="IGc2"/>
    <property type="match status" value="5"/>
</dbReference>
<dbReference type="GO" id="GO:0009897">
    <property type="term" value="C:external side of plasma membrane"/>
    <property type="evidence" value="ECO:0007669"/>
    <property type="project" value="TreeGrafter"/>
</dbReference>
<dbReference type="GO" id="GO:0007166">
    <property type="term" value="P:cell surface receptor signaling pathway"/>
    <property type="evidence" value="ECO:0007669"/>
    <property type="project" value="TreeGrafter"/>
</dbReference>
<dbReference type="Ensembl" id="ENSLLET00000007783.1">
    <property type="protein sequence ID" value="ENSLLEP00000007477.1"/>
    <property type="gene ID" value="ENSLLEG00000004730.1"/>
</dbReference>
<organism evidence="6 7">
    <name type="scientific">Leptobrachium leishanense</name>
    <name type="common">Leishan spiny toad</name>
    <dbReference type="NCBI Taxonomy" id="445787"/>
    <lineage>
        <taxon>Eukaryota</taxon>
        <taxon>Metazoa</taxon>
        <taxon>Chordata</taxon>
        <taxon>Craniata</taxon>
        <taxon>Vertebrata</taxon>
        <taxon>Euteleostomi</taxon>
        <taxon>Amphibia</taxon>
        <taxon>Batrachia</taxon>
        <taxon>Anura</taxon>
        <taxon>Pelobatoidea</taxon>
        <taxon>Megophryidae</taxon>
        <taxon>Leptobrachium</taxon>
    </lineage>
</organism>
<protein>
    <recommendedName>
        <fullName evidence="5">Ig-like domain-containing protein</fullName>
    </recommendedName>
</protein>
<reference evidence="6" key="2">
    <citation type="submission" date="2025-09" db="UniProtKB">
        <authorList>
            <consortium name="Ensembl"/>
        </authorList>
    </citation>
    <scope>IDENTIFICATION</scope>
</reference>
<keyword evidence="3" id="KW-1133">Transmembrane helix</keyword>
<dbReference type="InterPro" id="IPR007110">
    <property type="entry name" value="Ig-like_dom"/>
</dbReference>
<dbReference type="GeneTree" id="ENSGT00940000156511"/>
<proteinExistence type="predicted"/>
<keyword evidence="3" id="KW-0812">Transmembrane</keyword>
<feature type="domain" description="Ig-like" evidence="5">
    <location>
        <begin position="209"/>
        <end position="283"/>
    </location>
</feature>
<accession>A0A8C5M6K7</accession>
<dbReference type="GO" id="GO:0004888">
    <property type="term" value="F:transmembrane signaling receptor activity"/>
    <property type="evidence" value="ECO:0007669"/>
    <property type="project" value="TreeGrafter"/>
</dbReference>
<dbReference type="PANTHER" id="PTHR11481">
    <property type="entry name" value="IMMUNOGLOBULIN FC RECEPTOR"/>
    <property type="match status" value="1"/>
</dbReference>
<evidence type="ECO:0000256" key="1">
    <source>
        <dbReference type="ARBA" id="ARBA00022729"/>
    </source>
</evidence>
<feature type="chain" id="PRO_5034514374" description="Ig-like domain-containing protein" evidence="4">
    <location>
        <begin position="17"/>
        <end position="892"/>
    </location>
</feature>
<evidence type="ECO:0000256" key="2">
    <source>
        <dbReference type="ARBA" id="ARBA00023157"/>
    </source>
</evidence>
<dbReference type="InterPro" id="IPR003598">
    <property type="entry name" value="Ig_sub2"/>
</dbReference>
<dbReference type="InterPro" id="IPR003599">
    <property type="entry name" value="Ig_sub"/>
</dbReference>
<sequence>MLLLAGILFFPLCLLASDLPQTPSISPNPSQPVYIRGETITLICSSPDGSTVSGVKYFKNNEKIHTGDTPLLILSTITSDVSGNYSCMFWDDKGENQTESSISDTVSIRVIDPPSSPSISLTPSYPVYIRGEKVTVICSLPVDFAVNGIKYYRNGSEVHAEKILVIPTVTNGDAGIYYCIYQETKDGRTVMSSPSNTVTIRVIDPLGAPSIALNPSHPVYINGEMVTVTCSSPIDSAVKNIKYFRNGADTSTEEILVIPEVTHEHAGNYSCEYKEMRDGRTITSPFSNIVIISVVDPLRAPSITLNPSHPVYISGEKVNVTCSSPSDSAASSITYYRNGRKNSNEEILVISSVAHVNAGNYSCEYKEMKNGRTIKSPISNTVIISVVDQPPSPSISLNPTHPVYVIGEMITILCSPLAGSAVSGIKIYSKKQKSDSKDRLVIPKVTHSNAGDYFCLYQEMKGGRTITSLPSNTVTVHVIDPLPVPTLEEKSHKPIYLLGDDLYLICSASSLYYVTHIHIYRNNEYVAHVRKDQQFSLSYNITSLQKPMCGSYSCQYSAKVSGREIQSPKSNSLHITLTDLPSPPLLSINPNHSMYVNGEKISLLCNAGFEGALYIVYKNGKPIDLKYLFTIKNDSGGSYTCSYKKNIKERLVESNNSVPVIFTVIEPPPPPNITFDSPVQKVEDRFQVTLNCSISIPDSNISRSFYFIRADVDNKSRNTRGVSASLVWDLEPVENALFYCEYEVEISGRNVRSARSNMLIVPLTEASFFSSPVIAGIIGGLALLICLIMILTVYIRNKKGNRKNSLRFSWYWKEKQSQHKIPSPRPKSPLKNAQEPLECARISRAASINLSELSITEKDEDASHDTMNFSTFQLHKRNNEEDLCSWAGQSEA</sequence>
<dbReference type="AlphaFoldDB" id="A0A8C5M6K7"/>
<dbReference type="GO" id="GO:0006955">
    <property type="term" value="P:immune response"/>
    <property type="evidence" value="ECO:0007669"/>
    <property type="project" value="TreeGrafter"/>
</dbReference>
<dbReference type="Pfam" id="PF13895">
    <property type="entry name" value="Ig_2"/>
    <property type="match status" value="4"/>
</dbReference>
<feature type="transmembrane region" description="Helical" evidence="3">
    <location>
        <begin position="773"/>
        <end position="795"/>
    </location>
</feature>
<reference evidence="6" key="1">
    <citation type="submission" date="2025-08" db="UniProtKB">
        <authorList>
            <consortium name="Ensembl"/>
        </authorList>
    </citation>
    <scope>IDENTIFICATION</scope>
</reference>
<dbReference type="Proteomes" id="UP000694569">
    <property type="component" value="Unplaced"/>
</dbReference>
<feature type="domain" description="Ig-like" evidence="5">
    <location>
        <begin position="23"/>
        <end position="103"/>
    </location>
</feature>
<keyword evidence="1 4" id="KW-0732">Signal</keyword>
<feature type="domain" description="Ig-like" evidence="5">
    <location>
        <begin position="117"/>
        <end position="199"/>
    </location>
</feature>
<dbReference type="PROSITE" id="PS50835">
    <property type="entry name" value="IG_LIKE"/>
    <property type="match status" value="4"/>
</dbReference>
<evidence type="ECO:0000313" key="7">
    <source>
        <dbReference type="Proteomes" id="UP000694569"/>
    </source>
</evidence>
<dbReference type="SMART" id="SM00409">
    <property type="entry name" value="IG"/>
    <property type="match status" value="6"/>
</dbReference>
<evidence type="ECO:0000256" key="4">
    <source>
        <dbReference type="SAM" id="SignalP"/>
    </source>
</evidence>
<keyword evidence="2" id="KW-1015">Disulfide bond</keyword>
<evidence type="ECO:0000259" key="5">
    <source>
        <dbReference type="PROSITE" id="PS50835"/>
    </source>
</evidence>
<keyword evidence="3" id="KW-0472">Membrane</keyword>
<name>A0A8C5M6K7_9ANUR</name>
<dbReference type="InterPro" id="IPR050488">
    <property type="entry name" value="Ig_Fc_receptor"/>
</dbReference>
<evidence type="ECO:0000256" key="3">
    <source>
        <dbReference type="SAM" id="Phobius"/>
    </source>
</evidence>
<dbReference type="SUPFAM" id="SSF48726">
    <property type="entry name" value="Immunoglobulin"/>
    <property type="match status" value="7"/>
</dbReference>
<feature type="domain" description="Ig-like" evidence="5">
    <location>
        <begin position="301"/>
        <end position="379"/>
    </location>
</feature>
<dbReference type="PANTHER" id="PTHR11481:SF121">
    <property type="entry name" value="CARCINOEMBRYONIC ANTIGEN-RELATED CELL ADHESION MOLECULE 5"/>
    <property type="match status" value="1"/>
</dbReference>
<dbReference type="InterPro" id="IPR036179">
    <property type="entry name" value="Ig-like_dom_sf"/>
</dbReference>
<keyword evidence="7" id="KW-1185">Reference proteome</keyword>
<dbReference type="InterPro" id="IPR013783">
    <property type="entry name" value="Ig-like_fold"/>
</dbReference>
<feature type="signal peptide" evidence="4">
    <location>
        <begin position="1"/>
        <end position="16"/>
    </location>
</feature>
<evidence type="ECO:0000313" key="6">
    <source>
        <dbReference type="Ensembl" id="ENSLLEP00000007477.1"/>
    </source>
</evidence>